<evidence type="ECO:0000256" key="16">
    <source>
        <dbReference type="ARBA" id="ARBA00035006"/>
    </source>
</evidence>
<evidence type="ECO:0000256" key="1">
    <source>
        <dbReference type="ARBA" id="ARBA00004115"/>
    </source>
</evidence>
<dbReference type="GO" id="GO:0000139">
    <property type="term" value="C:Golgi membrane"/>
    <property type="evidence" value="ECO:0007669"/>
    <property type="project" value="UniProtKB-SubCell"/>
</dbReference>
<evidence type="ECO:0000256" key="11">
    <source>
        <dbReference type="ARBA" id="ARBA00023018"/>
    </source>
</evidence>
<dbReference type="PANTHER" id="PTHR14139">
    <property type="entry name" value="CALSYNTENIN"/>
    <property type="match status" value="1"/>
</dbReference>
<keyword evidence="14" id="KW-0628">Postsynaptic cell membrane</keyword>
<gene>
    <name evidence="22" type="primary">Clstn2</name>
    <name evidence="22" type="ORF">RHASIB_R09681</name>
</gene>
<dbReference type="Proteomes" id="UP000587697">
    <property type="component" value="Unassembled WGS sequence"/>
</dbReference>
<dbReference type="AlphaFoldDB" id="A0A7L2MUS3"/>
<evidence type="ECO:0000256" key="5">
    <source>
        <dbReference type="ARBA" id="ARBA00022692"/>
    </source>
</evidence>
<dbReference type="PRINTS" id="PR00205">
    <property type="entry name" value="CADHERIN"/>
</dbReference>
<feature type="transmembrane region" description="Helical" evidence="20">
    <location>
        <begin position="759"/>
        <end position="780"/>
    </location>
</feature>
<dbReference type="GO" id="GO:0009986">
    <property type="term" value="C:cell surface"/>
    <property type="evidence" value="ECO:0007669"/>
    <property type="project" value="TreeGrafter"/>
</dbReference>
<keyword evidence="13" id="KW-0325">Glycoprotein</keyword>
<dbReference type="GO" id="GO:0005509">
    <property type="term" value="F:calcium ion binding"/>
    <property type="evidence" value="ECO:0007669"/>
    <property type="project" value="UniProtKB-UniRule"/>
</dbReference>
<keyword evidence="4" id="KW-1003">Cell membrane</keyword>
<feature type="region of interest" description="Disordered" evidence="19">
    <location>
        <begin position="812"/>
        <end position="875"/>
    </location>
</feature>
<dbReference type="PANTHER" id="PTHR14139:SF3">
    <property type="entry name" value="CALSYNTENIN-2"/>
    <property type="match status" value="1"/>
</dbReference>
<evidence type="ECO:0000256" key="7">
    <source>
        <dbReference type="ARBA" id="ARBA00022737"/>
    </source>
</evidence>
<dbReference type="FunFam" id="2.60.40.60:FF:000025">
    <property type="entry name" value="Calsyntenin 1"/>
    <property type="match status" value="1"/>
</dbReference>
<accession>A0A7L2MUS3</accession>
<keyword evidence="8 18" id="KW-0106">Calcium</keyword>
<dbReference type="EMBL" id="VWYO01013231">
    <property type="protein sequence ID" value="NXR63735.1"/>
    <property type="molecule type" value="Genomic_DNA"/>
</dbReference>
<dbReference type="GO" id="GO:0051965">
    <property type="term" value="P:positive regulation of synapse assembly"/>
    <property type="evidence" value="ECO:0007669"/>
    <property type="project" value="TreeGrafter"/>
</dbReference>
<keyword evidence="5 20" id="KW-0812">Transmembrane</keyword>
<evidence type="ECO:0000313" key="22">
    <source>
        <dbReference type="EMBL" id="NXR63735.1"/>
    </source>
</evidence>
<keyword evidence="9" id="KW-0130">Cell adhesion</keyword>
<dbReference type="Pfam" id="PF00028">
    <property type="entry name" value="Cadherin"/>
    <property type="match status" value="1"/>
</dbReference>
<evidence type="ECO:0000256" key="2">
    <source>
        <dbReference type="ARBA" id="ARBA00004279"/>
    </source>
</evidence>
<keyword evidence="6" id="KW-0732">Signal</keyword>
<comment type="similarity">
    <text evidence="17">Belongs to the calsyntenin family.</text>
</comment>
<dbReference type="SUPFAM" id="SSF49313">
    <property type="entry name" value="Cadherin-like"/>
    <property type="match status" value="2"/>
</dbReference>
<evidence type="ECO:0000256" key="8">
    <source>
        <dbReference type="ARBA" id="ARBA00022837"/>
    </source>
</evidence>
<keyword evidence="15" id="KW-0966">Cell projection</keyword>
<dbReference type="SUPFAM" id="SSF49899">
    <property type="entry name" value="Concanavalin A-like lectins/glucanases"/>
    <property type="match status" value="1"/>
</dbReference>
<feature type="compositionally biased region" description="Acidic residues" evidence="19">
    <location>
        <begin position="825"/>
        <end position="859"/>
    </location>
</feature>
<evidence type="ECO:0000256" key="20">
    <source>
        <dbReference type="SAM" id="Phobius"/>
    </source>
</evidence>
<feature type="domain" description="Cadherin" evidence="21">
    <location>
        <begin position="86"/>
        <end position="205"/>
    </location>
</feature>
<evidence type="ECO:0000256" key="9">
    <source>
        <dbReference type="ARBA" id="ARBA00022889"/>
    </source>
</evidence>
<evidence type="ECO:0000256" key="6">
    <source>
        <dbReference type="ARBA" id="ARBA00022729"/>
    </source>
</evidence>
<keyword evidence="10 20" id="KW-1133">Transmembrane helix</keyword>
<dbReference type="InterPro" id="IPR045588">
    <property type="entry name" value="CLSTN_C"/>
</dbReference>
<dbReference type="GO" id="GO:0045211">
    <property type="term" value="C:postsynaptic membrane"/>
    <property type="evidence" value="ECO:0007669"/>
    <property type="project" value="UniProtKB-SubCell"/>
</dbReference>
<dbReference type="PROSITE" id="PS50268">
    <property type="entry name" value="CADHERIN_2"/>
    <property type="match status" value="2"/>
</dbReference>
<evidence type="ECO:0000256" key="12">
    <source>
        <dbReference type="ARBA" id="ARBA00023136"/>
    </source>
</evidence>
<evidence type="ECO:0000256" key="10">
    <source>
        <dbReference type="ARBA" id="ARBA00022989"/>
    </source>
</evidence>
<feature type="non-terminal residue" evidence="22">
    <location>
        <position position="875"/>
    </location>
</feature>
<evidence type="ECO:0000256" key="15">
    <source>
        <dbReference type="ARBA" id="ARBA00023273"/>
    </source>
</evidence>
<evidence type="ECO:0000256" key="4">
    <source>
        <dbReference type="ARBA" id="ARBA00022475"/>
    </source>
</evidence>
<feature type="non-terminal residue" evidence="22">
    <location>
        <position position="1"/>
    </location>
</feature>
<organism evidence="22 23">
    <name type="scientific">Rhadina sibilatrix</name>
    <dbReference type="NCBI Taxonomy" id="2585818"/>
    <lineage>
        <taxon>Eukaryota</taxon>
        <taxon>Metazoa</taxon>
        <taxon>Chordata</taxon>
        <taxon>Craniata</taxon>
        <taxon>Vertebrata</taxon>
        <taxon>Euteleostomi</taxon>
        <taxon>Archelosauria</taxon>
        <taxon>Archosauria</taxon>
        <taxon>Dinosauria</taxon>
        <taxon>Saurischia</taxon>
        <taxon>Theropoda</taxon>
        <taxon>Coelurosauria</taxon>
        <taxon>Aves</taxon>
        <taxon>Neognathae</taxon>
        <taxon>Neoaves</taxon>
        <taxon>Telluraves</taxon>
        <taxon>Australaves</taxon>
        <taxon>Passeriformes</taxon>
        <taxon>Sylvioidea</taxon>
        <taxon>Phylloscopidae</taxon>
        <taxon>Rhadina</taxon>
    </lineage>
</organism>
<dbReference type="FunFam" id="2.60.120.200:FF:000029">
    <property type="entry name" value="Calsyntenin 2"/>
    <property type="match status" value="1"/>
</dbReference>
<feature type="compositionally biased region" description="Basic and acidic residues" evidence="19">
    <location>
        <begin position="815"/>
        <end position="824"/>
    </location>
</feature>
<dbReference type="InterPro" id="IPR002126">
    <property type="entry name" value="Cadherin-like_dom"/>
</dbReference>
<evidence type="ECO:0000259" key="21">
    <source>
        <dbReference type="PROSITE" id="PS50268"/>
    </source>
</evidence>
<keyword evidence="23" id="KW-1185">Reference proteome</keyword>
<dbReference type="InterPro" id="IPR013320">
    <property type="entry name" value="ConA-like_dom_sf"/>
</dbReference>
<keyword evidence="11" id="KW-0770">Synapse</keyword>
<dbReference type="Pfam" id="PF19699">
    <property type="entry name" value="CLSTN_C"/>
    <property type="match status" value="1"/>
</dbReference>
<evidence type="ECO:0000256" key="18">
    <source>
        <dbReference type="PROSITE-ProRule" id="PRU00043"/>
    </source>
</evidence>
<evidence type="ECO:0000256" key="3">
    <source>
        <dbReference type="ARBA" id="ARBA00004614"/>
    </source>
</evidence>
<dbReference type="InterPro" id="IPR015919">
    <property type="entry name" value="Cadherin-like_sf"/>
</dbReference>
<dbReference type="Gene3D" id="2.60.40.60">
    <property type="entry name" value="Cadherins"/>
    <property type="match status" value="2"/>
</dbReference>
<sequence>LAGEICAFKIHGQEMPFEAVVLNKTSGEGRLRAKSPIDCELQKEYTFIIQAYDCGSGPGGTNWKKSHKAVVHIQVKDVNEFSPAFKERVYKASVTEGKIYDSILQVEATDEDCSPQYSQICNYEIVTTDVPFAIDRNGNIRNTEKLSYDRQHQYEIMVTAFDCGQKHATEDVLVQVDVKPVCKPGWQDWNKRIEYRPGSGSIPLFPSIHLETCDGPVSSIHTTTELQTNYIGKGCDRETYSEKSLQKLCGASSGAIDLLPSPSTTTNWTAGLLMDSNDIIFKFDGKQGAKIPDGIVPKNLTDQFTITLWMKHGPSPGLRAEKETILCNSDKTEMNRHHYALYVHNCRLVFLLRKDFDRADTFRPAEFHWKLDQICDKEWHYYVVNVEFPVVTLYMDGTTYEPYLVTNDWPIHPSHIAMQLTVGACWQGGEVTKPRFAQYFHGSLASLTIRPGKIESQKVISCLQACKEGLDINSLESLGQGIKYHFNPSQSVLVMEGDDIENINQALRKVSYINSRQFPTAGVRRLKVSSKVQCFGEDVCISIPDIDAYVMVFQANEPKITITGMDHFARPAAQFESERGVILLPDIRIVSTVTKMEHSVDLRERDRANKQVVVEEMLHNLDFCDVLVIGAELDPEQECLELDHGELQGKHLDATNSTAGYSIYGVDSMFSYEQVLRQLRYRNWGTSATSERKFRVKCSELNGRYTSNEFNLEVNILHSSNSNFMEHVNHMIVQPQFLQSVQHPEGSVSAVHSSVVPSVATTVIIICVSALVLVITLGVLRLRTARQGSTGHQGAKDNEMDWDDSALTITVNPMEKYEKPHQTEEESEEEDIDDEEEDTTSAESDDSEEEEEEEEEEEVIVQKGDKQNATRQEQL</sequence>
<evidence type="ECO:0000256" key="13">
    <source>
        <dbReference type="ARBA" id="ARBA00023180"/>
    </source>
</evidence>
<dbReference type="CDD" id="cd11304">
    <property type="entry name" value="Cadherin_repeat"/>
    <property type="match status" value="2"/>
</dbReference>
<name>A0A7L2MUS3_9PASS</name>
<dbReference type="GO" id="GO:0030425">
    <property type="term" value="C:dendrite"/>
    <property type="evidence" value="ECO:0007669"/>
    <property type="project" value="UniProtKB-SubCell"/>
</dbReference>
<evidence type="ECO:0000256" key="19">
    <source>
        <dbReference type="SAM" id="MobiDB-lite"/>
    </source>
</evidence>
<proteinExistence type="inferred from homology"/>
<dbReference type="Gene3D" id="2.60.120.200">
    <property type="match status" value="1"/>
</dbReference>
<evidence type="ECO:0000256" key="14">
    <source>
        <dbReference type="ARBA" id="ARBA00023257"/>
    </source>
</evidence>
<comment type="subcellular location">
    <subcellularLocation>
        <location evidence="2">Cell projection</location>
        <location evidence="2">Dendrite</location>
    </subcellularLocation>
    <subcellularLocation>
        <location evidence="1">Endoplasmic reticulum membrane</location>
        <topology evidence="1">Single-pass type I membrane protein</topology>
    </subcellularLocation>
    <subcellularLocation>
        <location evidence="3">Golgi apparatus membrane</location>
        <topology evidence="3">Single-pass type I membrane protein</topology>
    </subcellularLocation>
    <subcellularLocation>
        <location evidence="16">Postsynaptic cell membrane</location>
        <topology evidence="16">Single-pass type I membrane protein</topology>
    </subcellularLocation>
</comment>
<reference evidence="22 23" key="1">
    <citation type="submission" date="2019-09" db="EMBL/GenBank/DDBJ databases">
        <title>Bird 10,000 Genomes (B10K) Project - Family phase.</title>
        <authorList>
            <person name="Zhang G."/>
        </authorList>
    </citation>
    <scope>NUCLEOTIDE SEQUENCE [LARGE SCALE GENOMIC DNA]</scope>
    <source>
        <strain evidence="22">B10K-DU-002-26</strain>
        <tissue evidence="22">Muscle</tissue>
    </source>
</reference>
<keyword evidence="12 20" id="KW-0472">Membrane</keyword>
<dbReference type="FunFam" id="2.60.40.60:FF:000085">
    <property type="entry name" value="Calsyntenin 1"/>
    <property type="match status" value="1"/>
</dbReference>
<feature type="compositionally biased region" description="Basic and acidic residues" evidence="19">
    <location>
        <begin position="863"/>
        <end position="875"/>
    </location>
</feature>
<comment type="caution">
    <text evidence="22">The sequence shown here is derived from an EMBL/GenBank/DDBJ whole genome shotgun (WGS) entry which is preliminary data.</text>
</comment>
<feature type="domain" description="Cadherin" evidence="21">
    <location>
        <begin position="8"/>
        <end position="85"/>
    </location>
</feature>
<dbReference type="GO" id="GO:0050806">
    <property type="term" value="P:positive regulation of synaptic transmission"/>
    <property type="evidence" value="ECO:0007669"/>
    <property type="project" value="TreeGrafter"/>
</dbReference>
<protein>
    <submittedName>
        <fullName evidence="22">CSTN2 protein</fullName>
    </submittedName>
</protein>
<keyword evidence="7" id="KW-0677">Repeat</keyword>
<dbReference type="GO" id="GO:0005789">
    <property type="term" value="C:endoplasmic reticulum membrane"/>
    <property type="evidence" value="ECO:0007669"/>
    <property type="project" value="UniProtKB-SubCell"/>
</dbReference>
<dbReference type="GO" id="GO:0007156">
    <property type="term" value="P:homophilic cell adhesion via plasma membrane adhesion molecules"/>
    <property type="evidence" value="ECO:0007669"/>
    <property type="project" value="InterPro"/>
</dbReference>
<dbReference type="SMART" id="SM00112">
    <property type="entry name" value="CA"/>
    <property type="match status" value="2"/>
</dbReference>
<evidence type="ECO:0000256" key="17">
    <source>
        <dbReference type="ARBA" id="ARBA00035015"/>
    </source>
</evidence>
<evidence type="ECO:0000313" key="23">
    <source>
        <dbReference type="Proteomes" id="UP000587697"/>
    </source>
</evidence>